<reference evidence="2" key="1">
    <citation type="submission" date="2020-06" db="EMBL/GenBank/DDBJ databases">
        <title>WGS assembly of Ceratodon purpureus strain R40.</title>
        <authorList>
            <person name="Carey S.B."/>
            <person name="Jenkins J."/>
            <person name="Shu S."/>
            <person name="Lovell J.T."/>
            <person name="Sreedasyam A."/>
            <person name="Maumus F."/>
            <person name="Tiley G.P."/>
            <person name="Fernandez-Pozo N."/>
            <person name="Barry K."/>
            <person name="Chen C."/>
            <person name="Wang M."/>
            <person name="Lipzen A."/>
            <person name="Daum C."/>
            <person name="Saski C.A."/>
            <person name="Payton A.C."/>
            <person name="Mcbreen J.C."/>
            <person name="Conrad R.E."/>
            <person name="Kollar L.M."/>
            <person name="Olsson S."/>
            <person name="Huttunen S."/>
            <person name="Landis J.B."/>
            <person name="Wickett N.J."/>
            <person name="Johnson M.G."/>
            <person name="Rensing S.A."/>
            <person name="Grimwood J."/>
            <person name="Schmutz J."/>
            <person name="Mcdaniel S.F."/>
        </authorList>
    </citation>
    <scope>NUCLEOTIDE SEQUENCE</scope>
    <source>
        <strain evidence="2">R40</strain>
    </source>
</reference>
<protein>
    <submittedName>
        <fullName evidence="2">Uncharacterized protein</fullName>
    </submittedName>
</protein>
<proteinExistence type="predicted"/>
<dbReference type="AlphaFoldDB" id="A0A8T0GPV4"/>
<dbReference type="EMBL" id="CM026431">
    <property type="protein sequence ID" value="KAG0560309.1"/>
    <property type="molecule type" value="Genomic_DNA"/>
</dbReference>
<keyword evidence="1" id="KW-1133">Transmembrane helix</keyword>
<keyword evidence="1" id="KW-0812">Transmembrane</keyword>
<evidence type="ECO:0000313" key="3">
    <source>
        <dbReference type="Proteomes" id="UP000822688"/>
    </source>
</evidence>
<feature type="transmembrane region" description="Helical" evidence="1">
    <location>
        <begin position="7"/>
        <end position="26"/>
    </location>
</feature>
<feature type="transmembrane region" description="Helical" evidence="1">
    <location>
        <begin position="32"/>
        <end position="52"/>
    </location>
</feature>
<evidence type="ECO:0000313" key="2">
    <source>
        <dbReference type="EMBL" id="KAG0560309.1"/>
    </source>
</evidence>
<organism evidence="2 3">
    <name type="scientific">Ceratodon purpureus</name>
    <name type="common">Fire moss</name>
    <name type="synonym">Dicranum purpureum</name>
    <dbReference type="NCBI Taxonomy" id="3225"/>
    <lineage>
        <taxon>Eukaryota</taxon>
        <taxon>Viridiplantae</taxon>
        <taxon>Streptophyta</taxon>
        <taxon>Embryophyta</taxon>
        <taxon>Bryophyta</taxon>
        <taxon>Bryophytina</taxon>
        <taxon>Bryopsida</taxon>
        <taxon>Dicranidae</taxon>
        <taxon>Pseudoditrichales</taxon>
        <taxon>Ditrichaceae</taxon>
        <taxon>Ceratodon</taxon>
    </lineage>
</organism>
<comment type="caution">
    <text evidence="2">The sequence shown here is derived from an EMBL/GenBank/DDBJ whole genome shotgun (WGS) entry which is preliminary data.</text>
</comment>
<sequence length="110" mass="13265">MEERRKRVVAVMVIYWCLYMIMQHVINMQALVVQVEWTNVAIVIACFQGLGMRDRTLSRYERPVGFTARFLLRSYTENMFKERTRVSHATFRFLCEKLGPFLKKQHTRMR</sequence>
<accession>A0A8T0GPV4</accession>
<keyword evidence="3" id="KW-1185">Reference proteome</keyword>
<evidence type="ECO:0000256" key="1">
    <source>
        <dbReference type="SAM" id="Phobius"/>
    </source>
</evidence>
<dbReference type="Proteomes" id="UP000822688">
    <property type="component" value="Chromosome 10"/>
</dbReference>
<gene>
    <name evidence="2" type="ORF">KC19_10G170800</name>
</gene>
<name>A0A8T0GPV4_CERPU</name>
<keyword evidence="1" id="KW-0472">Membrane</keyword>